<keyword evidence="2 6" id="KW-0812">Transmembrane</keyword>
<feature type="transmembrane region" description="Helical" evidence="6">
    <location>
        <begin position="87"/>
        <end position="107"/>
    </location>
</feature>
<evidence type="ECO:0000256" key="2">
    <source>
        <dbReference type="ARBA" id="ARBA00022692"/>
    </source>
</evidence>
<dbReference type="PANTHER" id="PTHR47735">
    <property type="entry name" value="POTASSIUM VOLTAGE-GATED CHANNEL SUBFAMILY KQT MEMBER 4"/>
    <property type="match status" value="1"/>
</dbReference>
<sequence>MVVSTPWGGGGVPVVMKWEGRGVRSLPSFPYQVPCASGGLDPVLSPRGLCSLGPQPHPVRSGWTPAAHRPPAPLVPPPAPPADTGPAAKGAGTVFLLVFSCLVLSVFSTIKEYEKSSEGALYILVGPAAEPAVAQLWLPLQEIVTIVVFGVEYFVRIWAAGCCCRYRGWRGRLKFARKPFCVIDIMVLIASIAVLAAGSQGNVFATSALRSLRFLQILRMIRMDRRGGTWKLLGSVVYAHSKLVCQVRSLWAPPGAGSLLGWVAVLDRYPLPPNPQAPARLG</sequence>
<protein>
    <recommendedName>
        <fullName evidence="7">Ion transport domain-containing protein</fullName>
    </recommendedName>
</protein>
<dbReference type="Gene3D" id="1.10.287.70">
    <property type="match status" value="1"/>
</dbReference>
<dbReference type="InterPro" id="IPR005821">
    <property type="entry name" value="Ion_trans_dom"/>
</dbReference>
<dbReference type="Proteomes" id="UP001159641">
    <property type="component" value="Unassembled WGS sequence"/>
</dbReference>
<feature type="transmembrane region" description="Helical" evidence="6">
    <location>
        <begin position="143"/>
        <end position="159"/>
    </location>
</feature>
<organism evidence="8 9">
    <name type="scientific">Eschrichtius robustus</name>
    <name type="common">California gray whale</name>
    <name type="synonym">Eschrichtius gibbosus</name>
    <dbReference type="NCBI Taxonomy" id="9764"/>
    <lineage>
        <taxon>Eukaryota</taxon>
        <taxon>Metazoa</taxon>
        <taxon>Chordata</taxon>
        <taxon>Craniata</taxon>
        <taxon>Vertebrata</taxon>
        <taxon>Euteleostomi</taxon>
        <taxon>Mammalia</taxon>
        <taxon>Eutheria</taxon>
        <taxon>Laurasiatheria</taxon>
        <taxon>Artiodactyla</taxon>
        <taxon>Whippomorpha</taxon>
        <taxon>Cetacea</taxon>
        <taxon>Mysticeti</taxon>
        <taxon>Eschrichtiidae</taxon>
        <taxon>Eschrichtius</taxon>
    </lineage>
</organism>
<evidence type="ECO:0000256" key="5">
    <source>
        <dbReference type="SAM" id="MobiDB-lite"/>
    </source>
</evidence>
<accession>A0AB34GHP6</accession>
<feature type="region of interest" description="Disordered" evidence="5">
    <location>
        <begin position="60"/>
        <end position="85"/>
    </location>
</feature>
<feature type="compositionally biased region" description="Pro residues" evidence="5">
    <location>
        <begin position="68"/>
        <end position="83"/>
    </location>
</feature>
<dbReference type="Pfam" id="PF00520">
    <property type="entry name" value="Ion_trans"/>
    <property type="match status" value="1"/>
</dbReference>
<feature type="transmembrane region" description="Helical" evidence="6">
    <location>
        <begin position="180"/>
        <end position="197"/>
    </location>
</feature>
<dbReference type="AlphaFoldDB" id="A0AB34GHP6"/>
<dbReference type="PANTHER" id="PTHR47735:SF4">
    <property type="entry name" value="POTASSIUM VOLTAGE-GATED CHANNEL SUBFAMILY KQT MEMBER 2"/>
    <property type="match status" value="1"/>
</dbReference>
<evidence type="ECO:0000256" key="6">
    <source>
        <dbReference type="SAM" id="Phobius"/>
    </source>
</evidence>
<evidence type="ECO:0000313" key="8">
    <source>
        <dbReference type="EMBL" id="KAJ8779146.1"/>
    </source>
</evidence>
<keyword evidence="9" id="KW-1185">Reference proteome</keyword>
<dbReference type="SUPFAM" id="SSF81324">
    <property type="entry name" value="Voltage-gated potassium channels"/>
    <property type="match status" value="1"/>
</dbReference>
<keyword evidence="4 6" id="KW-0472">Membrane</keyword>
<keyword evidence="3 6" id="KW-1133">Transmembrane helix</keyword>
<gene>
    <name evidence="8" type="ORF">J1605_012997</name>
</gene>
<proteinExistence type="predicted"/>
<feature type="domain" description="Ion transport" evidence="7">
    <location>
        <begin position="95"/>
        <end position="247"/>
    </location>
</feature>
<reference evidence="8 9" key="1">
    <citation type="submission" date="2022-11" db="EMBL/GenBank/DDBJ databases">
        <title>Whole genome sequence of Eschrichtius robustus ER-17-0199.</title>
        <authorList>
            <person name="Bruniche-Olsen A."/>
            <person name="Black A.N."/>
            <person name="Fields C.J."/>
            <person name="Walden K."/>
            <person name="Dewoody J.A."/>
        </authorList>
    </citation>
    <scope>NUCLEOTIDE SEQUENCE [LARGE SCALE GENOMIC DNA]</scope>
    <source>
        <strain evidence="8">ER-17-0199</strain>
        <tissue evidence="8">Blubber</tissue>
    </source>
</reference>
<evidence type="ECO:0000313" key="9">
    <source>
        <dbReference type="Proteomes" id="UP001159641"/>
    </source>
</evidence>
<dbReference type="EMBL" id="JAIQCJ010002232">
    <property type="protein sequence ID" value="KAJ8779146.1"/>
    <property type="molecule type" value="Genomic_DNA"/>
</dbReference>
<comment type="subcellular location">
    <subcellularLocation>
        <location evidence="1">Membrane</location>
        <topology evidence="1">Multi-pass membrane protein</topology>
    </subcellularLocation>
</comment>
<dbReference type="GO" id="GO:0005249">
    <property type="term" value="F:voltage-gated potassium channel activity"/>
    <property type="evidence" value="ECO:0007669"/>
    <property type="project" value="InterPro"/>
</dbReference>
<comment type="caution">
    <text evidence="8">The sequence shown here is derived from an EMBL/GenBank/DDBJ whole genome shotgun (WGS) entry which is preliminary data.</text>
</comment>
<evidence type="ECO:0000259" key="7">
    <source>
        <dbReference type="Pfam" id="PF00520"/>
    </source>
</evidence>
<feature type="transmembrane region" description="Helical" evidence="6">
    <location>
        <begin position="119"/>
        <end position="137"/>
    </location>
</feature>
<name>A0AB34GHP6_ESCRO</name>
<evidence type="ECO:0000256" key="4">
    <source>
        <dbReference type="ARBA" id="ARBA00023136"/>
    </source>
</evidence>
<dbReference type="PRINTS" id="PR01459">
    <property type="entry name" value="KCNQCHANNEL"/>
</dbReference>
<evidence type="ECO:0000256" key="1">
    <source>
        <dbReference type="ARBA" id="ARBA00004141"/>
    </source>
</evidence>
<dbReference type="InterPro" id="IPR003937">
    <property type="entry name" value="K_chnl_volt-dep_KCNQ"/>
</dbReference>
<dbReference type="GO" id="GO:0008076">
    <property type="term" value="C:voltage-gated potassium channel complex"/>
    <property type="evidence" value="ECO:0007669"/>
    <property type="project" value="TreeGrafter"/>
</dbReference>
<evidence type="ECO:0000256" key="3">
    <source>
        <dbReference type="ARBA" id="ARBA00022989"/>
    </source>
</evidence>